<keyword evidence="3 5" id="KW-0597">Phosphoprotein</keyword>
<dbReference type="InterPro" id="IPR003661">
    <property type="entry name" value="HisK_dim/P_dom"/>
</dbReference>
<dbReference type="Gene3D" id="1.10.287.130">
    <property type="match status" value="1"/>
</dbReference>
<evidence type="ECO:0000256" key="3">
    <source>
        <dbReference type="ARBA" id="ARBA00022553"/>
    </source>
</evidence>
<evidence type="ECO:0000259" key="7">
    <source>
        <dbReference type="PROSITE" id="PS50109"/>
    </source>
</evidence>
<dbReference type="EMBL" id="QCZH01000007">
    <property type="protein sequence ID" value="PWA09353.1"/>
    <property type="molecule type" value="Genomic_DNA"/>
</dbReference>
<feature type="coiled-coil region" evidence="6">
    <location>
        <begin position="61"/>
        <end position="92"/>
    </location>
</feature>
<protein>
    <recommendedName>
        <fullName evidence="2">histidine kinase</fullName>
        <ecNumber evidence="2">2.7.13.3</ecNumber>
    </recommendedName>
</protein>
<dbReference type="SMART" id="SM00388">
    <property type="entry name" value="HisKA"/>
    <property type="match status" value="1"/>
</dbReference>
<dbReference type="InterPro" id="IPR001789">
    <property type="entry name" value="Sig_transdc_resp-reg_receiver"/>
</dbReference>
<dbReference type="InterPro" id="IPR036890">
    <property type="entry name" value="HATPase_C_sf"/>
</dbReference>
<keyword evidence="9" id="KW-0418">Kinase</keyword>
<dbReference type="InterPro" id="IPR003594">
    <property type="entry name" value="HATPase_dom"/>
</dbReference>
<dbReference type="SUPFAM" id="SSF52172">
    <property type="entry name" value="CheY-like"/>
    <property type="match status" value="1"/>
</dbReference>
<feature type="domain" description="Response regulatory" evidence="8">
    <location>
        <begin position="389"/>
        <end position="503"/>
    </location>
</feature>
<evidence type="ECO:0000256" key="2">
    <source>
        <dbReference type="ARBA" id="ARBA00012438"/>
    </source>
</evidence>
<comment type="caution">
    <text evidence="9">The sequence shown here is derived from an EMBL/GenBank/DDBJ whole genome shotgun (WGS) entry which is preliminary data.</text>
</comment>
<dbReference type="SMART" id="SM00387">
    <property type="entry name" value="HATPase_c"/>
    <property type="match status" value="1"/>
</dbReference>
<name>A0A2U1JWZ5_9FLAO</name>
<dbReference type="PRINTS" id="PR00344">
    <property type="entry name" value="BCTRLSENSOR"/>
</dbReference>
<feature type="domain" description="Histidine kinase" evidence="7">
    <location>
        <begin position="143"/>
        <end position="364"/>
    </location>
</feature>
<accession>A0A2U1JWZ5</accession>
<dbReference type="SUPFAM" id="SSF55874">
    <property type="entry name" value="ATPase domain of HSP90 chaperone/DNA topoisomerase II/histidine kinase"/>
    <property type="match status" value="1"/>
</dbReference>
<keyword evidence="6" id="KW-0175">Coiled coil</keyword>
<dbReference type="RefSeq" id="WP_116762586.1">
    <property type="nucleotide sequence ID" value="NZ_QCZH01000007.1"/>
</dbReference>
<dbReference type="CDD" id="cd17546">
    <property type="entry name" value="REC_hyHK_CKI1_RcsC-like"/>
    <property type="match status" value="1"/>
</dbReference>
<dbReference type="PROSITE" id="PS50109">
    <property type="entry name" value="HIS_KIN"/>
    <property type="match status" value="1"/>
</dbReference>
<dbReference type="Pfam" id="PF00512">
    <property type="entry name" value="HisKA"/>
    <property type="match status" value="1"/>
</dbReference>
<dbReference type="PROSITE" id="PS50110">
    <property type="entry name" value="RESPONSE_REGULATORY"/>
    <property type="match status" value="1"/>
</dbReference>
<dbReference type="Gene3D" id="3.40.50.2300">
    <property type="match status" value="1"/>
</dbReference>
<dbReference type="FunFam" id="3.30.565.10:FF:000010">
    <property type="entry name" value="Sensor histidine kinase RcsC"/>
    <property type="match status" value="1"/>
</dbReference>
<evidence type="ECO:0000313" key="9">
    <source>
        <dbReference type="EMBL" id="PWA09353.1"/>
    </source>
</evidence>
<dbReference type="InterPro" id="IPR005467">
    <property type="entry name" value="His_kinase_dom"/>
</dbReference>
<evidence type="ECO:0000313" key="10">
    <source>
        <dbReference type="Proteomes" id="UP000245618"/>
    </source>
</evidence>
<gene>
    <name evidence="9" type="ORF">DB891_08695</name>
</gene>
<dbReference type="AlphaFoldDB" id="A0A2U1JWZ5"/>
<evidence type="ECO:0000256" key="6">
    <source>
        <dbReference type="SAM" id="Coils"/>
    </source>
</evidence>
<dbReference type="GO" id="GO:0000155">
    <property type="term" value="F:phosphorelay sensor kinase activity"/>
    <property type="evidence" value="ECO:0007669"/>
    <property type="project" value="InterPro"/>
</dbReference>
<dbReference type="CDD" id="cd16922">
    <property type="entry name" value="HATPase_EvgS-ArcB-TorS-like"/>
    <property type="match status" value="1"/>
</dbReference>
<dbReference type="PANTHER" id="PTHR45339">
    <property type="entry name" value="HYBRID SIGNAL TRANSDUCTION HISTIDINE KINASE J"/>
    <property type="match status" value="1"/>
</dbReference>
<organism evidence="9 10">
    <name type="scientific">Flavobacterium laiguense</name>
    <dbReference type="NCBI Taxonomy" id="2169409"/>
    <lineage>
        <taxon>Bacteria</taxon>
        <taxon>Pseudomonadati</taxon>
        <taxon>Bacteroidota</taxon>
        <taxon>Flavobacteriia</taxon>
        <taxon>Flavobacteriales</taxon>
        <taxon>Flavobacteriaceae</taxon>
        <taxon>Flavobacterium</taxon>
    </lineage>
</organism>
<proteinExistence type="predicted"/>
<feature type="modified residue" description="4-aspartylphosphate" evidence="5">
    <location>
        <position position="438"/>
    </location>
</feature>
<evidence type="ECO:0000256" key="5">
    <source>
        <dbReference type="PROSITE-ProRule" id="PRU00169"/>
    </source>
</evidence>
<dbReference type="Pfam" id="PF00072">
    <property type="entry name" value="Response_reg"/>
    <property type="match status" value="1"/>
</dbReference>
<comment type="catalytic activity">
    <reaction evidence="1">
        <text>ATP + protein L-histidine = ADP + protein N-phospho-L-histidine.</text>
        <dbReference type="EC" id="2.7.13.3"/>
    </reaction>
</comment>
<dbReference type="Gene3D" id="3.30.565.10">
    <property type="entry name" value="Histidine kinase-like ATPase, C-terminal domain"/>
    <property type="match status" value="1"/>
</dbReference>
<dbReference type="InterPro" id="IPR036097">
    <property type="entry name" value="HisK_dim/P_sf"/>
</dbReference>
<dbReference type="OrthoDB" id="9811889at2"/>
<reference evidence="9 10" key="1">
    <citation type="submission" date="2018-04" db="EMBL/GenBank/DDBJ databases">
        <title>Flavobacterium sp. nov., isolated from glacier ice.</title>
        <authorList>
            <person name="Liu Q."/>
            <person name="Xin Y.-H."/>
        </authorList>
    </citation>
    <scope>NUCLEOTIDE SEQUENCE [LARGE SCALE GENOMIC DNA]</scope>
    <source>
        <strain evidence="9 10">LB2P30</strain>
    </source>
</reference>
<dbReference type="InterPro" id="IPR004358">
    <property type="entry name" value="Sig_transdc_His_kin-like_C"/>
</dbReference>
<dbReference type="Pfam" id="PF02518">
    <property type="entry name" value="HATPase_c"/>
    <property type="match status" value="1"/>
</dbReference>
<keyword evidence="10" id="KW-1185">Reference proteome</keyword>
<dbReference type="EC" id="2.7.13.3" evidence="2"/>
<dbReference type="Proteomes" id="UP000245618">
    <property type="component" value="Unassembled WGS sequence"/>
</dbReference>
<dbReference type="SMART" id="SM00448">
    <property type="entry name" value="REC"/>
    <property type="match status" value="1"/>
</dbReference>
<dbReference type="InterPro" id="IPR011006">
    <property type="entry name" value="CheY-like_superfamily"/>
</dbReference>
<dbReference type="SUPFAM" id="SSF47384">
    <property type="entry name" value="Homodimeric domain of signal transducing histidine kinase"/>
    <property type="match status" value="1"/>
</dbReference>
<evidence type="ECO:0000259" key="8">
    <source>
        <dbReference type="PROSITE" id="PS50110"/>
    </source>
</evidence>
<keyword evidence="4" id="KW-0902">Two-component regulatory system</keyword>
<keyword evidence="9" id="KW-0808">Transferase</keyword>
<dbReference type="PANTHER" id="PTHR45339:SF1">
    <property type="entry name" value="HYBRID SIGNAL TRANSDUCTION HISTIDINE KINASE J"/>
    <property type="match status" value="1"/>
</dbReference>
<evidence type="ECO:0000256" key="1">
    <source>
        <dbReference type="ARBA" id="ARBA00000085"/>
    </source>
</evidence>
<dbReference type="CDD" id="cd00082">
    <property type="entry name" value="HisKA"/>
    <property type="match status" value="1"/>
</dbReference>
<evidence type="ECO:0000256" key="4">
    <source>
        <dbReference type="ARBA" id="ARBA00023012"/>
    </source>
</evidence>
<sequence length="504" mass="58071">MDKVNLHRQLNRQLNKYLSDNFIAKNENIQHFIEVVNHSYFNFEKDVELFEQSSRLNDIEYNEINKKLKDELEKKENIQTKLIQSIKQLNNNEIKLDKDDNLIDLLNILNREIDFKKEFEDKLFEAKLNAEKANEAKSDFLSIMSHEIRTPLNAIIGLIYIMEKENTLESFQENLEVLKNSSQNLFLLINDILDFNKIEAGKIDIEKTPFNFKDLVVQIGKSQEVRASENLNRIEIIIDDNFMPNVISDPLRIGQVITNLVSNAVKFTKNGLVQIRIDQIQKNDCNSIFKVQVIDNGIGIDLEEFDSIFQKFTQAETRTSRQFGGTGLGLVITKKLLNLLDSDIELKSEIGVGSNFSFVLELPIVSEKIQQNNNILNNDYEEKNLEGLYVLLVEDNLINVKIADKILKQWNVKIDIAENGLVAIEKFKLNTYDLILMDLSMPVMDGYEATKIIRSMGATIPIIALTASSSYDDLEKIIVIGMNEYVIKPFNPNELYLKLKKYCK</sequence>